<comment type="caution">
    <text evidence="1">The sequence shown here is derived from an EMBL/GenBank/DDBJ whole genome shotgun (WGS) entry which is preliminary data.</text>
</comment>
<proteinExistence type="predicted"/>
<reference evidence="1" key="2">
    <citation type="submission" date="2023-06" db="EMBL/GenBank/DDBJ databases">
        <authorList>
            <consortium name="Lawrence Berkeley National Laboratory"/>
            <person name="Haridas S."/>
            <person name="Hensen N."/>
            <person name="Bonometti L."/>
            <person name="Westerberg I."/>
            <person name="Brannstrom I.O."/>
            <person name="Guillou S."/>
            <person name="Cros-Aarteil S."/>
            <person name="Calhoun S."/>
            <person name="Kuo A."/>
            <person name="Mondo S."/>
            <person name="Pangilinan J."/>
            <person name="Riley R."/>
            <person name="Labutti K."/>
            <person name="Andreopoulos B."/>
            <person name="Lipzen A."/>
            <person name="Chen C."/>
            <person name="Yanf M."/>
            <person name="Daum C."/>
            <person name="Ng V."/>
            <person name="Clum A."/>
            <person name="Steindorff A."/>
            <person name="Ohm R."/>
            <person name="Martin F."/>
            <person name="Silar P."/>
            <person name="Natvig D."/>
            <person name="Lalanne C."/>
            <person name="Gautier V."/>
            <person name="Ament-Velasquez S.L."/>
            <person name="Kruys A."/>
            <person name="Hutchinson M.I."/>
            <person name="Powell A.J."/>
            <person name="Barry K."/>
            <person name="Miller A.N."/>
            <person name="Grigoriev I.V."/>
            <person name="Debuchy R."/>
            <person name="Gladieux P."/>
            <person name="Thoren M.H."/>
            <person name="Johannesson H."/>
        </authorList>
    </citation>
    <scope>NUCLEOTIDE SEQUENCE</scope>
    <source>
        <strain evidence="1">CBS 118394</strain>
    </source>
</reference>
<dbReference type="EMBL" id="JAUEDM010000003">
    <property type="protein sequence ID" value="KAK3321757.1"/>
    <property type="molecule type" value="Genomic_DNA"/>
</dbReference>
<keyword evidence="2" id="KW-1185">Reference proteome</keyword>
<reference evidence="1" key="1">
    <citation type="journal article" date="2023" name="Mol. Phylogenet. Evol.">
        <title>Genome-scale phylogeny and comparative genomics of the fungal order Sordariales.</title>
        <authorList>
            <person name="Hensen N."/>
            <person name="Bonometti L."/>
            <person name="Westerberg I."/>
            <person name="Brannstrom I.O."/>
            <person name="Guillou S."/>
            <person name="Cros-Aarteil S."/>
            <person name="Calhoun S."/>
            <person name="Haridas S."/>
            <person name="Kuo A."/>
            <person name="Mondo S."/>
            <person name="Pangilinan J."/>
            <person name="Riley R."/>
            <person name="LaButti K."/>
            <person name="Andreopoulos B."/>
            <person name="Lipzen A."/>
            <person name="Chen C."/>
            <person name="Yan M."/>
            <person name="Daum C."/>
            <person name="Ng V."/>
            <person name="Clum A."/>
            <person name="Steindorff A."/>
            <person name="Ohm R.A."/>
            <person name="Martin F."/>
            <person name="Silar P."/>
            <person name="Natvig D.O."/>
            <person name="Lalanne C."/>
            <person name="Gautier V."/>
            <person name="Ament-Velasquez S.L."/>
            <person name="Kruys A."/>
            <person name="Hutchinson M.I."/>
            <person name="Powell A.J."/>
            <person name="Barry K."/>
            <person name="Miller A.N."/>
            <person name="Grigoriev I.V."/>
            <person name="Debuchy R."/>
            <person name="Gladieux P."/>
            <person name="Hiltunen Thoren M."/>
            <person name="Johannesson H."/>
        </authorList>
    </citation>
    <scope>NUCLEOTIDE SEQUENCE</scope>
    <source>
        <strain evidence="1">CBS 118394</strain>
    </source>
</reference>
<accession>A0AAE0IAW1</accession>
<sequence>MMLLDEVINGTDEDPDKNARKLWTMVLEACVPINVQHHMGGVTSRYTITRQKINIHKNIIESRYLKADYSFPPKNRICIAVDKTTFGPAGAPLGTRCILLAQATGSTHSRLRHSLGITGQDLWYNEPSTVPVIEAVDRARARDYAVAYPRDNYLKNHTGTLQGDPGRGCTVFAATVVDTKVEICQIVFPNRIVLKKTYGDRTFDLRVPADRRKLEMVVEDIISRTTPSLVGMVGSMSWNAVPGE</sequence>
<organism evidence="1 2">
    <name type="scientific">Apodospora peruviana</name>
    <dbReference type="NCBI Taxonomy" id="516989"/>
    <lineage>
        <taxon>Eukaryota</taxon>
        <taxon>Fungi</taxon>
        <taxon>Dikarya</taxon>
        <taxon>Ascomycota</taxon>
        <taxon>Pezizomycotina</taxon>
        <taxon>Sordariomycetes</taxon>
        <taxon>Sordariomycetidae</taxon>
        <taxon>Sordariales</taxon>
        <taxon>Lasiosphaeriaceae</taxon>
        <taxon>Apodospora</taxon>
    </lineage>
</organism>
<dbReference type="Proteomes" id="UP001283341">
    <property type="component" value="Unassembled WGS sequence"/>
</dbReference>
<evidence type="ECO:0000313" key="1">
    <source>
        <dbReference type="EMBL" id="KAK3321757.1"/>
    </source>
</evidence>
<name>A0AAE0IAW1_9PEZI</name>
<dbReference type="AlphaFoldDB" id="A0AAE0IAW1"/>
<protein>
    <submittedName>
        <fullName evidence="1">Uncharacterized protein</fullName>
    </submittedName>
</protein>
<gene>
    <name evidence="1" type="ORF">B0H66DRAFT_531124</name>
</gene>
<evidence type="ECO:0000313" key="2">
    <source>
        <dbReference type="Proteomes" id="UP001283341"/>
    </source>
</evidence>